<evidence type="ECO:0000256" key="3">
    <source>
        <dbReference type="ARBA" id="ARBA00023054"/>
    </source>
</evidence>
<organism evidence="6 7">
    <name type="scientific">Candidatus Portnoybacteria bacterium RBG_13_40_8</name>
    <dbReference type="NCBI Taxonomy" id="1801990"/>
    <lineage>
        <taxon>Bacteria</taxon>
        <taxon>Candidatus Portnoyibacteriota</taxon>
    </lineage>
</organism>
<accession>A0A1G2F3T9</accession>
<feature type="domain" description="YknX-like beta-barrel" evidence="5">
    <location>
        <begin position="412"/>
        <end position="485"/>
    </location>
</feature>
<dbReference type="InterPro" id="IPR006143">
    <property type="entry name" value="RND_pump_MFP"/>
</dbReference>
<evidence type="ECO:0000256" key="1">
    <source>
        <dbReference type="ARBA" id="ARBA00004196"/>
    </source>
</evidence>
<gene>
    <name evidence="6" type="ORF">A2V69_02870</name>
</gene>
<sequence length="555" mass="61402">MENEPQIIPQKSAKKLIEKMRKMKKRTKIILGIVLIIVLVIAGFGIFRKKAPTYEFTEVKISDVVEDISSNGTVEAADDIELKFKNAGTIEGILTRVGDNVKKGTVLARLESGGIYSQYLQAQASYNQAKAKLDQLLAGALNEEIIIYEQVLDNAKISLDDTKAKAENDLEDDYNSALVYLIDASSKYNKALADLKDMEKVYFFRSTSLETTLRAKKAEAEDAFWGVSSLGIKGAEEFIDETINNPIEENIDSVLIEIRSALVKIIDALDYTKKAMADPIIREDVSSTDRTTIDTDIAYNNTAYSNINTAQSNISSQKITNRMNINIAESAYNKARVDLDKIKAAPRDVDIAVYQADVEKYKASVEEYNQKLKDNSVIAPFDGVVTKTDGKIGEIVSANGKNVVSLISPNNFQVEADISEADIGKINLGNSVKITLDAFSEEEWDGTVVEVDTGKTVIDGVVYYRIKVLFDKTDSRLKSGMSADVLIQTARKDKVLTVPQRAVINKNGKKFVRILEGNKIKEIEVGTGLKGNKGEIEITFGLKEKDEIVLYLKNP</sequence>
<dbReference type="STRING" id="1801990.A2V69_02870"/>
<evidence type="ECO:0000256" key="2">
    <source>
        <dbReference type="ARBA" id="ARBA00009477"/>
    </source>
</evidence>
<dbReference type="Proteomes" id="UP000177810">
    <property type="component" value="Unassembled WGS sequence"/>
</dbReference>
<keyword evidence="3" id="KW-0175">Coiled coil</keyword>
<evidence type="ECO:0000313" key="6">
    <source>
        <dbReference type="EMBL" id="OGZ32258.1"/>
    </source>
</evidence>
<evidence type="ECO:0000259" key="5">
    <source>
        <dbReference type="Pfam" id="PF25990"/>
    </source>
</evidence>
<keyword evidence="4" id="KW-0472">Membrane</keyword>
<dbReference type="SUPFAM" id="SSF111369">
    <property type="entry name" value="HlyD-like secretion proteins"/>
    <property type="match status" value="2"/>
</dbReference>
<dbReference type="InterPro" id="IPR050465">
    <property type="entry name" value="UPF0194_transport"/>
</dbReference>
<dbReference type="Gene3D" id="2.40.420.20">
    <property type="match status" value="1"/>
</dbReference>
<dbReference type="Pfam" id="PF25990">
    <property type="entry name" value="Beta-barrel_YknX"/>
    <property type="match status" value="1"/>
</dbReference>
<dbReference type="GO" id="GO:0030313">
    <property type="term" value="C:cell envelope"/>
    <property type="evidence" value="ECO:0007669"/>
    <property type="project" value="UniProtKB-SubCell"/>
</dbReference>
<dbReference type="Gene3D" id="2.40.50.100">
    <property type="match status" value="1"/>
</dbReference>
<dbReference type="AlphaFoldDB" id="A0A1G2F3T9"/>
<dbReference type="Gene3D" id="1.10.287.470">
    <property type="entry name" value="Helix hairpin bin"/>
    <property type="match status" value="1"/>
</dbReference>
<protein>
    <recommendedName>
        <fullName evidence="5">YknX-like beta-barrel domain-containing protein</fullName>
    </recommendedName>
</protein>
<evidence type="ECO:0000256" key="4">
    <source>
        <dbReference type="SAM" id="Phobius"/>
    </source>
</evidence>
<dbReference type="NCBIfam" id="TIGR01730">
    <property type="entry name" value="RND_mfp"/>
    <property type="match status" value="1"/>
</dbReference>
<dbReference type="GO" id="GO:0016020">
    <property type="term" value="C:membrane"/>
    <property type="evidence" value="ECO:0007669"/>
    <property type="project" value="InterPro"/>
</dbReference>
<dbReference type="GO" id="GO:0022857">
    <property type="term" value="F:transmembrane transporter activity"/>
    <property type="evidence" value="ECO:0007669"/>
    <property type="project" value="InterPro"/>
</dbReference>
<comment type="subcellular location">
    <subcellularLocation>
        <location evidence="1">Cell envelope</location>
    </subcellularLocation>
</comment>
<comment type="caution">
    <text evidence="6">The sequence shown here is derived from an EMBL/GenBank/DDBJ whole genome shotgun (WGS) entry which is preliminary data.</text>
</comment>
<dbReference type="EMBL" id="MHMT01000022">
    <property type="protein sequence ID" value="OGZ32258.1"/>
    <property type="molecule type" value="Genomic_DNA"/>
</dbReference>
<keyword evidence="4" id="KW-0812">Transmembrane</keyword>
<comment type="similarity">
    <text evidence="2">Belongs to the membrane fusion protein (MFP) (TC 8.A.1) family.</text>
</comment>
<proteinExistence type="inferred from homology"/>
<dbReference type="PANTHER" id="PTHR32347">
    <property type="entry name" value="EFFLUX SYSTEM COMPONENT YKNX-RELATED"/>
    <property type="match status" value="1"/>
</dbReference>
<dbReference type="PANTHER" id="PTHR32347:SF23">
    <property type="entry name" value="BLL5650 PROTEIN"/>
    <property type="match status" value="1"/>
</dbReference>
<feature type="transmembrane region" description="Helical" evidence="4">
    <location>
        <begin position="29"/>
        <end position="47"/>
    </location>
</feature>
<evidence type="ECO:0000313" key="7">
    <source>
        <dbReference type="Proteomes" id="UP000177810"/>
    </source>
</evidence>
<reference evidence="6 7" key="1">
    <citation type="journal article" date="2016" name="Nat. Commun.">
        <title>Thousands of microbial genomes shed light on interconnected biogeochemical processes in an aquifer system.</title>
        <authorList>
            <person name="Anantharaman K."/>
            <person name="Brown C.T."/>
            <person name="Hug L.A."/>
            <person name="Sharon I."/>
            <person name="Castelle C.J."/>
            <person name="Probst A.J."/>
            <person name="Thomas B.C."/>
            <person name="Singh A."/>
            <person name="Wilkins M.J."/>
            <person name="Karaoz U."/>
            <person name="Brodie E.L."/>
            <person name="Williams K.H."/>
            <person name="Hubbard S.S."/>
            <person name="Banfield J.F."/>
        </authorList>
    </citation>
    <scope>NUCLEOTIDE SEQUENCE [LARGE SCALE GENOMIC DNA]</scope>
</reference>
<keyword evidence="4" id="KW-1133">Transmembrane helix</keyword>
<dbReference type="InterPro" id="IPR058636">
    <property type="entry name" value="Beta-barrel_YknX"/>
</dbReference>
<name>A0A1G2F3T9_9BACT</name>
<dbReference type="Gene3D" id="2.40.30.170">
    <property type="match status" value="1"/>
</dbReference>